<dbReference type="OMA" id="AFQLFKH"/>
<dbReference type="Proteomes" id="UP000268350">
    <property type="component" value="Unassembled WGS sequence"/>
</dbReference>
<dbReference type="GO" id="GO:0008080">
    <property type="term" value="F:N-acetyltransferase activity"/>
    <property type="evidence" value="ECO:0007669"/>
    <property type="project" value="TreeGrafter"/>
</dbReference>
<dbReference type="PANTHER" id="PTHR20905:SF28">
    <property type="entry name" value="GH28833P-RELATED"/>
    <property type="match status" value="1"/>
</dbReference>
<protein>
    <recommendedName>
        <fullName evidence="3">N-acetyltransferase domain-containing protein</fullName>
    </recommendedName>
</protein>
<organism evidence="1 2">
    <name type="scientific">Drosophila guanche</name>
    <name type="common">Fruit fly</name>
    <dbReference type="NCBI Taxonomy" id="7266"/>
    <lineage>
        <taxon>Eukaryota</taxon>
        <taxon>Metazoa</taxon>
        <taxon>Ecdysozoa</taxon>
        <taxon>Arthropoda</taxon>
        <taxon>Hexapoda</taxon>
        <taxon>Insecta</taxon>
        <taxon>Pterygota</taxon>
        <taxon>Neoptera</taxon>
        <taxon>Endopterygota</taxon>
        <taxon>Diptera</taxon>
        <taxon>Brachycera</taxon>
        <taxon>Muscomorpha</taxon>
        <taxon>Ephydroidea</taxon>
        <taxon>Drosophilidae</taxon>
        <taxon>Drosophila</taxon>
        <taxon>Sophophora</taxon>
    </lineage>
</organism>
<dbReference type="STRING" id="7266.A0A3B0JT25"/>
<accession>A0A3B0JT25</accession>
<dbReference type="EMBL" id="OUUW01000008">
    <property type="protein sequence ID" value="SPP84163.1"/>
    <property type="molecule type" value="Genomic_DNA"/>
</dbReference>
<dbReference type="OrthoDB" id="8191594at2759"/>
<dbReference type="InterPro" id="IPR016181">
    <property type="entry name" value="Acyl_CoA_acyltransferase"/>
</dbReference>
<dbReference type="AlphaFoldDB" id="A0A3B0JT25"/>
<sequence length="220" mass="25437">MDCMNILDGQYQIVHVTPDLYDETEELLADVSVNHELTCLAAKVKDSPLAIADLRAQIRYVLSGGISFAVRHVSSGRIVAAIANIIFYDEQDTIYELTEYKCPNMIKYMKLWEALESSYNIYKEWNMPAIFDVQYLATHPDFRCRRLAFQLFKHTMDFARLLSHEKLPLDENNSKDIPKGVMTMATSPYSRKCGYRLGLEIVKTWHISEREVVELQAIKF</sequence>
<dbReference type="CDD" id="cd04301">
    <property type="entry name" value="NAT_SF"/>
    <property type="match status" value="1"/>
</dbReference>
<dbReference type="SUPFAM" id="SSF55729">
    <property type="entry name" value="Acyl-CoA N-acyltransferases (Nat)"/>
    <property type="match status" value="1"/>
</dbReference>
<name>A0A3B0JT25_DROGU</name>
<evidence type="ECO:0000313" key="1">
    <source>
        <dbReference type="EMBL" id="SPP84163.1"/>
    </source>
</evidence>
<evidence type="ECO:0008006" key="3">
    <source>
        <dbReference type="Google" id="ProtNLM"/>
    </source>
</evidence>
<proteinExistence type="predicted"/>
<evidence type="ECO:0000313" key="2">
    <source>
        <dbReference type="Proteomes" id="UP000268350"/>
    </source>
</evidence>
<keyword evidence="2" id="KW-1185">Reference proteome</keyword>
<reference evidence="2" key="1">
    <citation type="submission" date="2018-01" db="EMBL/GenBank/DDBJ databases">
        <authorList>
            <person name="Alioto T."/>
            <person name="Alioto T."/>
        </authorList>
    </citation>
    <scope>NUCLEOTIDE SEQUENCE [LARGE SCALE GENOMIC DNA]</scope>
</reference>
<dbReference type="PANTHER" id="PTHR20905">
    <property type="entry name" value="N-ACETYLTRANSFERASE-RELATED"/>
    <property type="match status" value="1"/>
</dbReference>
<gene>
    <name evidence="1" type="ORF">DGUA_6G016690</name>
</gene>
<dbReference type="Gene3D" id="3.40.630.30">
    <property type="match status" value="1"/>
</dbReference>